<keyword evidence="2" id="KW-1185">Reference proteome</keyword>
<dbReference type="Proteomes" id="UP000664032">
    <property type="component" value="Unassembled WGS sequence"/>
</dbReference>
<protein>
    <submittedName>
        <fullName evidence="1">Tubulin-specific chaperone D</fullName>
    </submittedName>
</protein>
<dbReference type="EMBL" id="JAFIQS020000006">
    <property type="protein sequence ID" value="KAH9480300.1"/>
    <property type="molecule type" value="Genomic_DNA"/>
</dbReference>
<comment type="caution">
    <text evidence="1">The sequence shown here is derived from an EMBL/GenBank/DDBJ whole genome shotgun (WGS) entry which is preliminary data.</text>
</comment>
<gene>
    <name evidence="1" type="ORF">JR316_0006898</name>
</gene>
<evidence type="ECO:0000313" key="1">
    <source>
        <dbReference type="EMBL" id="KAH9480300.1"/>
    </source>
</evidence>
<reference evidence="1" key="1">
    <citation type="submission" date="2021-10" db="EMBL/GenBank/DDBJ databases">
        <title>Psilocybe cubensis genome.</title>
        <authorList>
            <person name="Mckernan K.J."/>
            <person name="Crawford S."/>
            <person name="Trippe A."/>
            <person name="Kane L.T."/>
            <person name="Mclaughlin S."/>
        </authorList>
    </citation>
    <scope>NUCLEOTIDE SEQUENCE</scope>
    <source>
        <strain evidence="1">MGC-MH-2018</strain>
    </source>
</reference>
<proteinExistence type="predicted"/>
<accession>A0ACB8GXT8</accession>
<name>A0ACB8GXT8_PSICU</name>
<evidence type="ECO:0000313" key="2">
    <source>
        <dbReference type="Proteomes" id="UP000664032"/>
    </source>
</evidence>
<organism evidence="1 2">
    <name type="scientific">Psilocybe cubensis</name>
    <name type="common">Psychedelic mushroom</name>
    <name type="synonym">Stropharia cubensis</name>
    <dbReference type="NCBI Taxonomy" id="181762"/>
    <lineage>
        <taxon>Eukaryota</taxon>
        <taxon>Fungi</taxon>
        <taxon>Dikarya</taxon>
        <taxon>Basidiomycota</taxon>
        <taxon>Agaricomycotina</taxon>
        <taxon>Agaricomycetes</taxon>
        <taxon>Agaricomycetidae</taxon>
        <taxon>Agaricales</taxon>
        <taxon>Agaricineae</taxon>
        <taxon>Strophariaceae</taxon>
        <taxon>Psilocybe</taxon>
    </lineage>
</organism>
<sequence length="416" mass="45898">MQQGLARLLGVINYNNHPKSLPEAITYLLDTVKPAAKANIETRRSCFEAIPQILTLISPQLSSLLSSDAFNSLLDAMLAGLDDYTLDERGDVGSWVRIACIQGLTRIAELLFGVAGSLPDFESYFAPGKYHAVATGLLKQGVERLDNVRQTAGTSIVRLLNAPLPLVERPERWRLPGLDLMNTLFQNASDQSGWNDGNWLFPRAMSLLEVPQYRKDVLSGIVISIGSKTDSTQKPVANSLVKYAQEIPLVSNPGTGYSLLELVSDLINHAKANMTSNAIVVPVFQTFTILLEADVLREVPNEPSGLQSLKTLVHMTTKNVDKLKSVQRIHESMKIFVNLLSFEEIRNEKLSLLSDFLAHPFPKANSAEYLYVLLQSADFGIETDAIEDILLETEWATGDKEVATEAAKEVIQLFTS</sequence>